<dbReference type="KEGG" id="plon:Pla110_07870"/>
<keyword evidence="1" id="KW-0732">Signal</keyword>
<dbReference type="Proteomes" id="UP000317178">
    <property type="component" value="Chromosome"/>
</dbReference>
<dbReference type="InterPro" id="IPR028994">
    <property type="entry name" value="Integrin_alpha_N"/>
</dbReference>
<feature type="signal peptide" evidence="1">
    <location>
        <begin position="1"/>
        <end position="30"/>
    </location>
</feature>
<proteinExistence type="predicted"/>
<evidence type="ECO:0000313" key="3">
    <source>
        <dbReference type="Proteomes" id="UP000317178"/>
    </source>
</evidence>
<name>A0A518CIM5_9PLAN</name>
<evidence type="ECO:0000256" key="1">
    <source>
        <dbReference type="SAM" id="SignalP"/>
    </source>
</evidence>
<dbReference type="SUPFAM" id="SSF69318">
    <property type="entry name" value="Integrin alpha N-terminal domain"/>
    <property type="match status" value="1"/>
</dbReference>
<dbReference type="PANTHER" id="PTHR44103:SF1">
    <property type="entry name" value="PROPROTEIN CONVERTASE P"/>
    <property type="match status" value="1"/>
</dbReference>
<evidence type="ECO:0000313" key="2">
    <source>
        <dbReference type="EMBL" id="QDU79083.1"/>
    </source>
</evidence>
<organism evidence="2 3">
    <name type="scientific">Polystyrenella longa</name>
    <dbReference type="NCBI Taxonomy" id="2528007"/>
    <lineage>
        <taxon>Bacteria</taxon>
        <taxon>Pseudomonadati</taxon>
        <taxon>Planctomycetota</taxon>
        <taxon>Planctomycetia</taxon>
        <taxon>Planctomycetales</taxon>
        <taxon>Planctomycetaceae</taxon>
        <taxon>Polystyrenella</taxon>
    </lineage>
</organism>
<accession>A0A518CIM5</accession>
<dbReference type="AlphaFoldDB" id="A0A518CIM5"/>
<dbReference type="PANTHER" id="PTHR44103">
    <property type="entry name" value="PROPROTEIN CONVERTASE P"/>
    <property type="match status" value="1"/>
</dbReference>
<sequence length="439" mass="49455" precursor="true">MKQRLQITPPNLFYLSLLVPLLFAPQTASAQEWVGEPWVRHTIDNSSQGADGIRLMDVNLDGLQDIATGWEEGGEIHVCLNPGRDDVKSPWPMINVGKVSSPEDAVFCDFNNDRRVDVVSCCEGDTRTIYMHLAPPLRTGYENSKLWTTEPLVASVRKQRWMYCLPMHVDHENGVDLVAGGKGPNASVGWFEAPRRTLRKGDWVWHPISPVGWLMSLHSLDMDVDGDLDIVLSDRRGVTGNQELGPNENRAEDRTDARAVRLRGVRWLENPGNRRDQVEQWKSHPIGGERDEVMFMQPTDFDSNGVWDFFVATRAQEILFLRGKPGSPVTYDTIRIPIPPTAGTAKAVQLADINLDRQLDLVVSCENAENKMGLFWMSINLNREGTVGQLTPYNVSGMEEGIKYDLVEAIDLDQDGDFDLLTCEERDNLGVIWYENPLK</sequence>
<keyword evidence="3" id="KW-1185">Reference proteome</keyword>
<dbReference type="RefSeq" id="WP_197440484.1">
    <property type="nucleotide sequence ID" value="NZ_CP036281.1"/>
</dbReference>
<reference evidence="2 3" key="1">
    <citation type="submission" date="2019-02" db="EMBL/GenBank/DDBJ databases">
        <title>Deep-cultivation of Planctomycetes and their phenomic and genomic characterization uncovers novel biology.</title>
        <authorList>
            <person name="Wiegand S."/>
            <person name="Jogler M."/>
            <person name="Boedeker C."/>
            <person name="Pinto D."/>
            <person name="Vollmers J."/>
            <person name="Rivas-Marin E."/>
            <person name="Kohn T."/>
            <person name="Peeters S.H."/>
            <person name="Heuer A."/>
            <person name="Rast P."/>
            <person name="Oberbeckmann S."/>
            <person name="Bunk B."/>
            <person name="Jeske O."/>
            <person name="Meyerdierks A."/>
            <person name="Storesund J.E."/>
            <person name="Kallscheuer N."/>
            <person name="Luecker S."/>
            <person name="Lage O.M."/>
            <person name="Pohl T."/>
            <person name="Merkel B.J."/>
            <person name="Hornburger P."/>
            <person name="Mueller R.-W."/>
            <person name="Bruemmer F."/>
            <person name="Labrenz M."/>
            <person name="Spormann A.M."/>
            <person name="Op den Camp H."/>
            <person name="Overmann J."/>
            <person name="Amann R."/>
            <person name="Jetten M.S.M."/>
            <person name="Mascher T."/>
            <person name="Medema M.H."/>
            <person name="Devos D.P."/>
            <person name="Kaster A.-K."/>
            <person name="Ovreas L."/>
            <person name="Rohde M."/>
            <person name="Galperin M.Y."/>
            <person name="Jogler C."/>
        </authorList>
    </citation>
    <scope>NUCLEOTIDE SEQUENCE [LARGE SCALE GENOMIC DNA]</scope>
    <source>
        <strain evidence="2 3">Pla110</strain>
    </source>
</reference>
<dbReference type="EMBL" id="CP036281">
    <property type="protein sequence ID" value="QDU79083.1"/>
    <property type="molecule type" value="Genomic_DNA"/>
</dbReference>
<gene>
    <name evidence="2" type="ORF">Pla110_07870</name>
</gene>
<protein>
    <submittedName>
        <fullName evidence="2">FG-GAP repeat protein</fullName>
    </submittedName>
</protein>
<feature type="chain" id="PRO_5022127023" evidence="1">
    <location>
        <begin position="31"/>
        <end position="439"/>
    </location>
</feature>